<feature type="transmembrane region" description="Helical" evidence="5">
    <location>
        <begin position="221"/>
        <end position="238"/>
    </location>
</feature>
<sequence length="239" mass="26347">MSLLSEAKEKPITTDSLNVKAQTTAVTQTTQVVNLTVLILGLTLVLSFSSTLWLNLVIIGCCFGVLVVRKHFASLLTLLVLPILPAVSAGWAVIMQGNPESTAFVLASRCFAFAGLGLVFAMGVSFEELLLYLEQQGLPQNFVYGILVVVQGISEMLREVKNMREAALLKGQRLSFWSPLLYMKTLLVAVRWREQYQEALLAHGYDEEGPRSCFIHYRSSLRGLVVVILILVLAVFAAK</sequence>
<evidence type="ECO:0000256" key="5">
    <source>
        <dbReference type="SAM" id="Phobius"/>
    </source>
</evidence>
<organism evidence="6 7">
    <name type="scientific">Enterococcus diestrammenae</name>
    <dbReference type="NCBI Taxonomy" id="1155073"/>
    <lineage>
        <taxon>Bacteria</taxon>
        <taxon>Bacillati</taxon>
        <taxon>Bacillota</taxon>
        <taxon>Bacilli</taxon>
        <taxon>Lactobacillales</taxon>
        <taxon>Enterococcaceae</taxon>
        <taxon>Enterococcus</taxon>
    </lineage>
</organism>
<feature type="transmembrane region" description="Helical" evidence="5">
    <location>
        <begin position="37"/>
        <end position="68"/>
    </location>
</feature>
<dbReference type="Proteomes" id="UP001429357">
    <property type="component" value="Unassembled WGS sequence"/>
</dbReference>
<accession>A0ABV0F0W5</accession>
<evidence type="ECO:0000256" key="1">
    <source>
        <dbReference type="ARBA" id="ARBA00004141"/>
    </source>
</evidence>
<feature type="transmembrane region" description="Helical" evidence="5">
    <location>
        <begin position="106"/>
        <end position="126"/>
    </location>
</feature>
<name>A0ABV0F0W5_9ENTE</name>
<proteinExistence type="predicted"/>
<dbReference type="Pfam" id="PF02361">
    <property type="entry name" value="CbiQ"/>
    <property type="match status" value="1"/>
</dbReference>
<dbReference type="CDD" id="cd16914">
    <property type="entry name" value="EcfT"/>
    <property type="match status" value="1"/>
</dbReference>
<dbReference type="InterPro" id="IPR003339">
    <property type="entry name" value="ABC/ECF_trnsptr_transmembrane"/>
</dbReference>
<evidence type="ECO:0000256" key="4">
    <source>
        <dbReference type="ARBA" id="ARBA00023136"/>
    </source>
</evidence>
<keyword evidence="4 5" id="KW-0472">Membrane</keyword>
<keyword evidence="7" id="KW-1185">Reference proteome</keyword>
<keyword evidence="2 5" id="KW-0812">Transmembrane</keyword>
<gene>
    <name evidence="6" type="ORF">BAU18_000219</name>
</gene>
<feature type="transmembrane region" description="Helical" evidence="5">
    <location>
        <begin position="75"/>
        <end position="94"/>
    </location>
</feature>
<reference evidence="6" key="1">
    <citation type="submission" date="2016-06" db="EMBL/GenBank/DDBJ databases">
        <authorList>
            <person name="Van Tyne D."/>
        </authorList>
    </citation>
    <scope>NUCLEOTIDE SEQUENCE</scope>
    <source>
        <strain evidence="6">JM9A</strain>
    </source>
</reference>
<evidence type="ECO:0000313" key="7">
    <source>
        <dbReference type="Proteomes" id="UP001429357"/>
    </source>
</evidence>
<protein>
    <submittedName>
        <fullName evidence="6">Energy-coupling factor transport system permease</fullName>
    </submittedName>
</protein>
<evidence type="ECO:0000256" key="2">
    <source>
        <dbReference type="ARBA" id="ARBA00022692"/>
    </source>
</evidence>
<keyword evidence="3 5" id="KW-1133">Transmembrane helix</keyword>
<evidence type="ECO:0000313" key="6">
    <source>
        <dbReference type="EMBL" id="MEO1780668.1"/>
    </source>
</evidence>
<evidence type="ECO:0000256" key="3">
    <source>
        <dbReference type="ARBA" id="ARBA00022989"/>
    </source>
</evidence>
<reference evidence="6" key="2">
    <citation type="submission" date="2024-02" db="EMBL/GenBank/DDBJ databases">
        <title>The Genome Sequence of Enterococcus diestrammenae JM9A.</title>
        <authorList>
            <person name="Earl A."/>
            <person name="Manson A."/>
            <person name="Gilmore M."/>
            <person name="Sanders J."/>
            <person name="Shea T."/>
            <person name="Howe W."/>
            <person name="Livny J."/>
            <person name="Cuomo C."/>
            <person name="Neafsey D."/>
            <person name="Birren B."/>
        </authorList>
    </citation>
    <scope>NUCLEOTIDE SEQUENCE</scope>
    <source>
        <strain evidence="6">JM9A</strain>
    </source>
</reference>
<dbReference type="EMBL" id="MAEI02000001">
    <property type="protein sequence ID" value="MEO1780668.1"/>
    <property type="molecule type" value="Genomic_DNA"/>
</dbReference>
<comment type="subcellular location">
    <subcellularLocation>
        <location evidence="1">Membrane</location>
        <topology evidence="1">Multi-pass membrane protein</topology>
    </subcellularLocation>
</comment>
<comment type="caution">
    <text evidence="6">The sequence shown here is derived from an EMBL/GenBank/DDBJ whole genome shotgun (WGS) entry which is preliminary data.</text>
</comment>
<dbReference type="RefSeq" id="WP_161869061.1">
    <property type="nucleotide sequence ID" value="NZ_MAEI02000001.1"/>
</dbReference>